<sequence length="246" mass="27532">MRISTRILDAGTLAVLTLVLSFQRVDAAEDPNDVQLRQTSDRIDVLLSQAVGLERKIERRIRWKETNKAGSLEARVDALAEPTCKEPDFQCGHDDPQCISNLFVCDGRKDCRNGGDERHCEVPLKPGDTFVGEKVFDNCGKLNPDHITVIIKSVKQFDFLPGFPKIEATLTIHVDQEEGETELAIPMKGFYSKGLHQMVFQASGKDGLALIGKFDGHDFDHFVGESVSEFSRHVCAHFIYTRQQEG</sequence>
<dbReference type="CDD" id="cd00112">
    <property type="entry name" value="LDLa"/>
    <property type="match status" value="1"/>
</dbReference>
<dbReference type="SMART" id="SM00192">
    <property type="entry name" value="LDLa"/>
    <property type="match status" value="1"/>
</dbReference>
<keyword evidence="1 2" id="KW-1015">Disulfide bond</keyword>
<dbReference type="Gene3D" id="6.10.250.1540">
    <property type="match status" value="1"/>
</dbReference>
<keyword evidence="3" id="KW-0732">Signal</keyword>
<feature type="chain" id="PRO_5006069965" evidence="3">
    <location>
        <begin position="28"/>
        <end position="246"/>
    </location>
</feature>
<feature type="disulfide bond" evidence="2">
    <location>
        <begin position="105"/>
        <end position="120"/>
    </location>
</feature>
<dbReference type="SUPFAM" id="SSF57424">
    <property type="entry name" value="LDL receptor-like module"/>
    <property type="match status" value="1"/>
</dbReference>
<dbReference type="PROSITE" id="PS50068">
    <property type="entry name" value="LDLRA_2"/>
    <property type="match status" value="1"/>
</dbReference>
<gene>
    <name evidence="5" type="primary">HgBp</name>
</gene>
<evidence type="ECO:0000256" key="1">
    <source>
        <dbReference type="ARBA" id="ARBA00023157"/>
    </source>
</evidence>
<evidence type="ECO:0000259" key="4">
    <source>
        <dbReference type="Pfam" id="PF16915"/>
    </source>
</evidence>
<dbReference type="AlphaFoldDB" id="A0A0P4VMV3"/>
<dbReference type="Pfam" id="PF16915">
    <property type="entry name" value="Eryth_link_C"/>
    <property type="match status" value="1"/>
</dbReference>
<dbReference type="InterPro" id="IPR036055">
    <property type="entry name" value="LDL_receptor-like_sf"/>
</dbReference>
<dbReference type="InterPro" id="IPR036153">
    <property type="entry name" value="Eryth_link_C_sf"/>
</dbReference>
<evidence type="ECO:0000256" key="2">
    <source>
        <dbReference type="PROSITE-ProRule" id="PRU00124"/>
    </source>
</evidence>
<comment type="caution">
    <text evidence="2">Lacks conserved residue(s) required for the propagation of feature annotation.</text>
</comment>
<evidence type="ECO:0000313" key="5">
    <source>
        <dbReference type="EMBL" id="JAI52357.1"/>
    </source>
</evidence>
<dbReference type="SUPFAM" id="SSF141480">
    <property type="entry name" value="Extracellular hemoglobin linker subunit, receptor domain"/>
    <property type="match status" value="1"/>
</dbReference>
<accession>A0A0P4VMV3</accession>
<reference evidence="5" key="1">
    <citation type="submission" date="2014-07" db="EMBL/GenBank/DDBJ databases">
        <title>The Crystallographic structure of the giant hemoglobin from Glossoscolex paulistus at 3.2 A resolution.</title>
        <authorList>
            <person name="Bachega J.F.R."/>
            <person name="Maluf F.V."/>
            <person name="Babak A."/>
            <person name="Pereira H.D."/>
            <person name="Carazzolle M.F."/>
            <person name="Orville A."/>
            <person name="Tabak M."/>
            <person name="Garratt R.C."/>
            <person name="Horjales E.R."/>
        </authorList>
    </citation>
    <scope>NUCLEOTIDE SEQUENCE</scope>
    <source>
        <tissue evidence="5">Whole organism</tissue>
    </source>
</reference>
<proteinExistence type="predicted"/>
<dbReference type="InterPro" id="IPR031639">
    <property type="entry name" value="Eryth_link_C"/>
</dbReference>
<evidence type="ECO:0000256" key="3">
    <source>
        <dbReference type="SAM" id="SignalP"/>
    </source>
</evidence>
<feature type="domain" description="Annelid erythrocruorin linker subunit C-terminal" evidence="4">
    <location>
        <begin position="123"/>
        <end position="243"/>
    </location>
</feature>
<dbReference type="InterPro" id="IPR002172">
    <property type="entry name" value="LDrepeatLR_classA_rpt"/>
</dbReference>
<feature type="signal peptide" evidence="3">
    <location>
        <begin position="1"/>
        <end position="27"/>
    </location>
</feature>
<organism evidence="5">
    <name type="scientific">Glossoscolex paulistus</name>
    <dbReference type="NCBI Taxonomy" id="1046353"/>
    <lineage>
        <taxon>Eukaryota</taxon>
        <taxon>Metazoa</taxon>
        <taxon>Spiralia</taxon>
        <taxon>Lophotrochozoa</taxon>
        <taxon>Annelida</taxon>
        <taxon>Clitellata</taxon>
        <taxon>Oligochaeta</taxon>
        <taxon>Crassiclitellata</taxon>
        <taxon>Lumbricina</taxon>
        <taxon>Glossoscolecidae</taxon>
        <taxon>Glossoscolex</taxon>
    </lineage>
</organism>
<dbReference type="Pfam" id="PF00057">
    <property type="entry name" value="Ldl_recept_a"/>
    <property type="match status" value="1"/>
</dbReference>
<dbReference type="CDD" id="cd11673">
    <property type="entry name" value="hemoglobin_linker_C"/>
    <property type="match status" value="1"/>
</dbReference>
<dbReference type="Gene3D" id="2.40.128.620">
    <property type="match status" value="1"/>
</dbReference>
<name>A0A0P4VMV3_9ANNE</name>
<protein>
    <submittedName>
        <fullName evidence="5">Linker l3b</fullName>
    </submittedName>
</protein>
<dbReference type="EMBL" id="GBIL01046511">
    <property type="protein sequence ID" value="JAI52357.1"/>
    <property type="molecule type" value="Transcribed_RNA"/>
</dbReference>